<evidence type="ECO:0000313" key="8">
    <source>
        <dbReference type="Proteomes" id="UP001634007"/>
    </source>
</evidence>
<organism evidence="7 8">
    <name type="scientific">Eucalyptus globulus</name>
    <name type="common">Tasmanian blue gum</name>
    <dbReference type="NCBI Taxonomy" id="34317"/>
    <lineage>
        <taxon>Eukaryota</taxon>
        <taxon>Viridiplantae</taxon>
        <taxon>Streptophyta</taxon>
        <taxon>Embryophyta</taxon>
        <taxon>Tracheophyta</taxon>
        <taxon>Spermatophyta</taxon>
        <taxon>Magnoliopsida</taxon>
        <taxon>eudicotyledons</taxon>
        <taxon>Gunneridae</taxon>
        <taxon>Pentapetalae</taxon>
        <taxon>rosids</taxon>
        <taxon>malvids</taxon>
        <taxon>Myrtales</taxon>
        <taxon>Myrtaceae</taxon>
        <taxon>Myrtoideae</taxon>
        <taxon>Eucalypteae</taxon>
        <taxon>Eucalyptus</taxon>
    </lineage>
</organism>
<evidence type="ECO:0000313" key="7">
    <source>
        <dbReference type="EMBL" id="KAL3753654.1"/>
    </source>
</evidence>
<dbReference type="EMBL" id="JBJKBG010000001">
    <property type="protein sequence ID" value="KAL3753654.1"/>
    <property type="molecule type" value="Genomic_DNA"/>
</dbReference>
<dbReference type="Proteomes" id="UP001634007">
    <property type="component" value="Unassembled WGS sequence"/>
</dbReference>
<dbReference type="SUPFAM" id="SSF101936">
    <property type="entry name" value="DNA-binding pseudobarrel domain"/>
    <property type="match status" value="1"/>
</dbReference>
<dbReference type="GO" id="GO:0005634">
    <property type="term" value="C:nucleus"/>
    <property type="evidence" value="ECO:0007669"/>
    <property type="project" value="UniProtKB-SubCell"/>
</dbReference>
<accession>A0ABD3LPJ0</accession>
<dbReference type="CDD" id="cd10017">
    <property type="entry name" value="B3_DNA"/>
    <property type="match status" value="1"/>
</dbReference>
<evidence type="ECO:0000256" key="1">
    <source>
        <dbReference type="ARBA" id="ARBA00004123"/>
    </source>
</evidence>
<gene>
    <name evidence="7" type="ORF">ACJRO7_000968</name>
</gene>
<feature type="domain" description="TF-B3" evidence="6">
    <location>
        <begin position="95"/>
        <end position="131"/>
    </location>
</feature>
<evidence type="ECO:0000256" key="3">
    <source>
        <dbReference type="ARBA" id="ARBA00023125"/>
    </source>
</evidence>
<proteinExistence type="predicted"/>
<evidence type="ECO:0000259" key="6">
    <source>
        <dbReference type="PROSITE" id="PS50863"/>
    </source>
</evidence>
<sequence>MKSNPVCHVDDATISHAIGLASGGGHKKDDTELRIKNSKRKVSPTMPASRSSKSLWVITAFKATVPGRVLKGRINGRMQTLLYYPQHGSGKHPAGWGAFQRGTSLKEGDVCVFELVRIDNIELKVTIFKKNAKTSA</sequence>
<evidence type="ECO:0000256" key="2">
    <source>
        <dbReference type="ARBA" id="ARBA00023015"/>
    </source>
</evidence>
<dbReference type="AlphaFoldDB" id="A0ABD3LPJ0"/>
<reference evidence="7 8" key="1">
    <citation type="submission" date="2024-11" db="EMBL/GenBank/DDBJ databases">
        <title>Chromosome-level genome assembly of Eucalyptus globulus Labill. provides insights into its genome evolution.</title>
        <authorList>
            <person name="Li X."/>
        </authorList>
    </citation>
    <scope>NUCLEOTIDE SEQUENCE [LARGE SCALE GENOMIC DNA]</scope>
    <source>
        <strain evidence="7">CL2024</strain>
        <tissue evidence="7">Fresh tender leaves</tissue>
    </source>
</reference>
<dbReference type="Gene3D" id="2.40.330.10">
    <property type="entry name" value="DNA-binding pseudobarrel domain"/>
    <property type="match status" value="1"/>
</dbReference>
<keyword evidence="4" id="KW-0804">Transcription</keyword>
<keyword evidence="2" id="KW-0805">Transcription regulation</keyword>
<evidence type="ECO:0000256" key="4">
    <source>
        <dbReference type="ARBA" id="ARBA00023163"/>
    </source>
</evidence>
<comment type="subcellular location">
    <subcellularLocation>
        <location evidence="1">Nucleus</location>
    </subcellularLocation>
</comment>
<keyword evidence="8" id="KW-1185">Reference proteome</keyword>
<name>A0ABD3LPJ0_EUCGL</name>
<dbReference type="GO" id="GO:0003677">
    <property type="term" value="F:DNA binding"/>
    <property type="evidence" value="ECO:0007669"/>
    <property type="project" value="UniProtKB-KW"/>
</dbReference>
<dbReference type="InterPro" id="IPR003340">
    <property type="entry name" value="B3_DNA-bd"/>
</dbReference>
<evidence type="ECO:0000256" key="5">
    <source>
        <dbReference type="ARBA" id="ARBA00023242"/>
    </source>
</evidence>
<dbReference type="PROSITE" id="PS50863">
    <property type="entry name" value="B3"/>
    <property type="match status" value="1"/>
</dbReference>
<comment type="caution">
    <text evidence="7">The sequence shown here is derived from an EMBL/GenBank/DDBJ whole genome shotgun (WGS) entry which is preliminary data.</text>
</comment>
<dbReference type="InterPro" id="IPR015300">
    <property type="entry name" value="DNA-bd_pseudobarrel_sf"/>
</dbReference>
<keyword evidence="3" id="KW-0238">DNA-binding</keyword>
<keyword evidence="5" id="KW-0539">Nucleus</keyword>
<protein>
    <recommendedName>
        <fullName evidence="6">TF-B3 domain-containing protein</fullName>
    </recommendedName>
</protein>